<evidence type="ECO:0000313" key="11">
    <source>
        <dbReference type="Proteomes" id="UP001205910"/>
    </source>
</evidence>
<evidence type="ECO:0000256" key="4">
    <source>
        <dbReference type="ARBA" id="ARBA00022989"/>
    </source>
</evidence>
<name>A0ABD0BGP4_CORUL</name>
<dbReference type="PANTHER" id="PTHR30572">
    <property type="entry name" value="MEMBRANE COMPONENT OF TRANSPORTER-RELATED"/>
    <property type="match status" value="1"/>
</dbReference>
<keyword evidence="4 7" id="KW-1133">Transmembrane helix</keyword>
<keyword evidence="2" id="KW-1003">Cell membrane</keyword>
<feature type="transmembrane region" description="Helical" evidence="7">
    <location>
        <begin position="347"/>
        <end position="367"/>
    </location>
</feature>
<sequence>MTFSESISLALSSLRVNKLRSLLTLLGIIVGIASVIAILTLGKSLQTQTSKSLAEAGINDLTIQVSERSKTTNSSSLESNFHGDIDDDSAKLTSDLVKQLKNTAGAGIDGISVGEFNHHSVTLSYGIREESSTLLPVNNDYLKFKKIATDYGRIFTEEDTNGERLVAVISPETLKQLFNNDPKRAIGSEIEANFPNGTIASLIVIGVYHQEKTSGGLFNDSSRSNIYVPYTVQPLFNDRPIAWDSVSVRIAQGADEPQIRQVLQRVLDSYYADNSEYHAKIQDNKSAVDSFNSTLNNISAVVSAIAGISLLVGGIGVMNIMLVTVTERTREIGVRKALGARHRDIKLQFIVESIIICSIGGAIGVFLGGTAGMIGSHLLKQFVFPPIGGILLSLSFSLVIGLFFGYYPANKAAKLNPIEALRYE</sequence>
<evidence type="ECO:0000259" key="8">
    <source>
        <dbReference type="Pfam" id="PF02687"/>
    </source>
</evidence>
<feature type="transmembrane region" description="Helical" evidence="7">
    <location>
        <begin position="387"/>
        <end position="407"/>
    </location>
</feature>
<dbReference type="InterPro" id="IPR003838">
    <property type="entry name" value="ABC3_permease_C"/>
</dbReference>
<dbReference type="InterPro" id="IPR025857">
    <property type="entry name" value="MacB_PCD"/>
</dbReference>
<evidence type="ECO:0000256" key="1">
    <source>
        <dbReference type="ARBA" id="ARBA00004651"/>
    </source>
</evidence>
<feature type="domain" description="MacB-like periplasmic core" evidence="9">
    <location>
        <begin position="21"/>
        <end position="265"/>
    </location>
</feature>
<keyword evidence="5 7" id="KW-0472">Membrane</keyword>
<reference evidence="10 11" key="1">
    <citation type="submission" date="2021-11" db="EMBL/GenBank/DDBJ databases">
        <title>Whole genome sequences of diphtheriae toxin producing Corynebacterium ulcerans isolates from cats in Osaka, Japan.</title>
        <authorList>
            <person name="Umeda K."/>
            <person name="Hirai Y."/>
        </authorList>
    </citation>
    <scope>NUCLEOTIDE SEQUENCE [LARGE SCALE GENOMIC DNA]</scope>
    <source>
        <strain evidence="10 11">12109B-1</strain>
    </source>
</reference>
<comment type="caution">
    <text evidence="10">The sequence shown here is derived from an EMBL/GenBank/DDBJ whole genome shotgun (WGS) entry which is preliminary data.</text>
</comment>
<evidence type="ECO:0000256" key="3">
    <source>
        <dbReference type="ARBA" id="ARBA00022692"/>
    </source>
</evidence>
<dbReference type="Pfam" id="PF02687">
    <property type="entry name" value="FtsX"/>
    <property type="match status" value="1"/>
</dbReference>
<feature type="transmembrane region" description="Helical" evidence="7">
    <location>
        <begin position="300"/>
        <end position="326"/>
    </location>
</feature>
<evidence type="ECO:0000256" key="2">
    <source>
        <dbReference type="ARBA" id="ARBA00022475"/>
    </source>
</evidence>
<keyword evidence="3 7" id="KW-0812">Transmembrane</keyword>
<dbReference type="RefSeq" id="WP_014836851.1">
    <property type="nucleotide sequence ID" value="NZ_AP019662.1"/>
</dbReference>
<dbReference type="Proteomes" id="UP001205910">
    <property type="component" value="Unassembled WGS sequence"/>
</dbReference>
<proteinExistence type="inferred from homology"/>
<accession>A0ABD0BGP4</accession>
<evidence type="ECO:0000256" key="5">
    <source>
        <dbReference type="ARBA" id="ARBA00023136"/>
    </source>
</evidence>
<gene>
    <name evidence="10" type="ORF">CULCOIPH005_15460</name>
</gene>
<dbReference type="Pfam" id="PF12704">
    <property type="entry name" value="MacB_PCD"/>
    <property type="match status" value="1"/>
</dbReference>
<organism evidence="10 11">
    <name type="scientific">Corynebacterium ulcerans</name>
    <dbReference type="NCBI Taxonomy" id="65058"/>
    <lineage>
        <taxon>Bacteria</taxon>
        <taxon>Bacillati</taxon>
        <taxon>Actinomycetota</taxon>
        <taxon>Actinomycetes</taxon>
        <taxon>Mycobacteriales</taxon>
        <taxon>Corynebacteriaceae</taxon>
        <taxon>Corynebacterium</taxon>
    </lineage>
</organism>
<evidence type="ECO:0000259" key="9">
    <source>
        <dbReference type="Pfam" id="PF12704"/>
    </source>
</evidence>
<protein>
    <submittedName>
        <fullName evidence="10">ABC transporter permease</fullName>
    </submittedName>
</protein>
<evidence type="ECO:0000313" key="10">
    <source>
        <dbReference type="EMBL" id="GJJ43357.1"/>
    </source>
</evidence>
<dbReference type="GO" id="GO:0005886">
    <property type="term" value="C:plasma membrane"/>
    <property type="evidence" value="ECO:0007669"/>
    <property type="project" value="UniProtKB-SubCell"/>
</dbReference>
<comment type="similarity">
    <text evidence="6">Belongs to the ABC-4 integral membrane protein family.</text>
</comment>
<feature type="transmembrane region" description="Helical" evidence="7">
    <location>
        <begin position="21"/>
        <end position="42"/>
    </location>
</feature>
<dbReference type="AlphaFoldDB" id="A0ABD0BGP4"/>
<dbReference type="InterPro" id="IPR050250">
    <property type="entry name" value="Macrolide_Exporter_MacB"/>
</dbReference>
<evidence type="ECO:0000256" key="6">
    <source>
        <dbReference type="ARBA" id="ARBA00038076"/>
    </source>
</evidence>
<comment type="subcellular location">
    <subcellularLocation>
        <location evidence="1">Cell membrane</location>
        <topology evidence="1">Multi-pass membrane protein</topology>
    </subcellularLocation>
</comment>
<evidence type="ECO:0000256" key="7">
    <source>
        <dbReference type="SAM" id="Phobius"/>
    </source>
</evidence>
<dbReference type="EMBL" id="BQFK01000004">
    <property type="protein sequence ID" value="GJJ43357.1"/>
    <property type="molecule type" value="Genomic_DNA"/>
</dbReference>
<dbReference type="PANTHER" id="PTHR30572:SF4">
    <property type="entry name" value="ABC TRANSPORTER PERMEASE YTRF"/>
    <property type="match status" value="1"/>
</dbReference>
<feature type="domain" description="ABC3 transporter permease C-terminal" evidence="8">
    <location>
        <begin position="304"/>
        <end position="417"/>
    </location>
</feature>